<reference evidence="1 2" key="1">
    <citation type="submission" date="2024-07" db="EMBL/GenBank/DDBJ databases">
        <title>Section-level genome sequencing and comparative genomics of Aspergillus sections Usti and Cavernicolus.</title>
        <authorList>
            <consortium name="Lawrence Berkeley National Laboratory"/>
            <person name="Nybo J.L."/>
            <person name="Vesth T.C."/>
            <person name="Theobald S."/>
            <person name="Frisvad J.C."/>
            <person name="Larsen T.O."/>
            <person name="Kjaerboelling I."/>
            <person name="Rothschild-Mancinelli K."/>
            <person name="Lyhne E.K."/>
            <person name="Kogle M.E."/>
            <person name="Barry K."/>
            <person name="Clum A."/>
            <person name="Na H."/>
            <person name="Ledsgaard L."/>
            <person name="Lin J."/>
            <person name="Lipzen A."/>
            <person name="Kuo A."/>
            <person name="Riley R."/>
            <person name="Mondo S."/>
            <person name="Labutti K."/>
            <person name="Haridas S."/>
            <person name="Pangalinan J."/>
            <person name="Salamov A.A."/>
            <person name="Simmons B.A."/>
            <person name="Magnuson J.K."/>
            <person name="Chen J."/>
            <person name="Drula E."/>
            <person name="Henrissat B."/>
            <person name="Wiebenga A."/>
            <person name="Lubbers R.J."/>
            <person name="Gomes A.C."/>
            <person name="Makela M.R."/>
            <person name="Stajich J."/>
            <person name="Grigoriev I.V."/>
            <person name="Mortensen U.H."/>
            <person name="De Vries R.P."/>
            <person name="Baker S.E."/>
            <person name="Andersen M.R."/>
        </authorList>
    </citation>
    <scope>NUCLEOTIDE SEQUENCE [LARGE SCALE GENOMIC DNA]</scope>
    <source>
        <strain evidence="1 2">CBS 123904</strain>
    </source>
</reference>
<keyword evidence="2" id="KW-1185">Reference proteome</keyword>
<evidence type="ECO:0000313" key="1">
    <source>
        <dbReference type="EMBL" id="KAL2831592.1"/>
    </source>
</evidence>
<evidence type="ECO:0008006" key="3">
    <source>
        <dbReference type="Google" id="ProtNLM"/>
    </source>
</evidence>
<accession>A0ABR4IUZ5</accession>
<gene>
    <name evidence="1" type="ORF">BJY01DRAFT_107960</name>
</gene>
<organism evidence="1 2">
    <name type="scientific">Aspergillus pseudoustus</name>
    <dbReference type="NCBI Taxonomy" id="1810923"/>
    <lineage>
        <taxon>Eukaryota</taxon>
        <taxon>Fungi</taxon>
        <taxon>Dikarya</taxon>
        <taxon>Ascomycota</taxon>
        <taxon>Pezizomycotina</taxon>
        <taxon>Eurotiomycetes</taxon>
        <taxon>Eurotiomycetidae</taxon>
        <taxon>Eurotiales</taxon>
        <taxon>Aspergillaceae</taxon>
        <taxon>Aspergillus</taxon>
        <taxon>Aspergillus subgen. Nidulantes</taxon>
    </lineage>
</organism>
<sequence length="411" mass="45767">MDVWDLRLTVPDVHYLLEPCDVGEAPPLSGVVAVAVPASSLSVSTSSIPQITVSLLRCVKLRKFGLTTTTRYTEPKQRTKRFWKQTSPVRQTLPPIPQTSQVQRQTLVLHNTCHAPDEIEHDTDEHRAWLKFNFHFPVPNNLPGTLDTIGGAIYYTIEAAISSSELALSQQSLRVSQPLKIQYYSRPTTISHLRRYPGDIVTTELQINPSSAQKGVSYSAEWLARSTVVQGARPSDVKYVVAKELHWSIEESVKCVAITEDSTSCIHQYARLVSEGILKGRWVASGESGRGDSIRIPFDINIPPSTSVPDTTTVSAYQDHHSTRVFESHDEMLAVTVDHRLNLEVVVGEDTFHRGTGDLLDRRYPVKSYKATFPLLIRQLISEDLPSLAGVGVTPPRYEELYVAPPRYGGS</sequence>
<dbReference type="Proteomes" id="UP001610446">
    <property type="component" value="Unassembled WGS sequence"/>
</dbReference>
<comment type="caution">
    <text evidence="1">The sequence shown here is derived from an EMBL/GenBank/DDBJ whole genome shotgun (WGS) entry which is preliminary data.</text>
</comment>
<protein>
    <recommendedName>
        <fullName evidence="3">Arrestin C-terminal-like domain-containing protein</fullName>
    </recommendedName>
</protein>
<evidence type="ECO:0000313" key="2">
    <source>
        <dbReference type="Proteomes" id="UP001610446"/>
    </source>
</evidence>
<dbReference type="EMBL" id="JBFXLU010000281">
    <property type="protein sequence ID" value="KAL2831592.1"/>
    <property type="molecule type" value="Genomic_DNA"/>
</dbReference>
<proteinExistence type="predicted"/>
<name>A0ABR4IUZ5_9EURO</name>